<evidence type="ECO:0000313" key="12">
    <source>
        <dbReference type="Proteomes" id="UP001151071"/>
    </source>
</evidence>
<dbReference type="EC" id="3.5.1.44" evidence="5"/>
<keyword evidence="3 5" id="KW-0378">Hydrolase</keyword>
<dbReference type="SUPFAM" id="SSF52172">
    <property type="entry name" value="CheY-like"/>
    <property type="match status" value="1"/>
</dbReference>
<dbReference type="CDD" id="cd16432">
    <property type="entry name" value="CheB_Rec"/>
    <property type="match status" value="1"/>
</dbReference>
<dbReference type="PANTHER" id="PTHR42872">
    <property type="entry name" value="PROTEIN-GLUTAMATE METHYLESTERASE/PROTEIN-GLUTAMINE GLUTAMINASE"/>
    <property type="match status" value="1"/>
</dbReference>
<dbReference type="InterPro" id="IPR000673">
    <property type="entry name" value="Sig_transdc_resp-reg_Me-estase"/>
</dbReference>
<dbReference type="InterPro" id="IPR008248">
    <property type="entry name" value="CheB-like"/>
</dbReference>
<feature type="modified residue" description="4-aspartylphosphate" evidence="5 7">
    <location>
        <position position="56"/>
    </location>
</feature>
<comment type="PTM">
    <text evidence="5">Phosphorylated by CheA. Phosphorylation of the N-terminal regulatory domain activates the methylesterase activity.</text>
</comment>
<dbReference type="NCBIfam" id="NF001965">
    <property type="entry name" value="PRK00742.1"/>
    <property type="match status" value="1"/>
</dbReference>
<protein>
    <recommendedName>
        <fullName evidence="5">Protein-glutamate methylesterase/protein-glutamine glutaminase</fullName>
        <ecNumber evidence="5">3.1.1.61</ecNumber>
        <ecNumber evidence="5">3.5.1.44</ecNumber>
    </recommendedName>
</protein>
<dbReference type="Proteomes" id="UP001151071">
    <property type="component" value="Unassembled WGS sequence"/>
</dbReference>
<feature type="active site" evidence="5 6">
    <location>
        <position position="241"/>
    </location>
</feature>
<keyword evidence="2 5" id="KW-0145">Chemotaxis</keyword>
<keyword evidence="5 7" id="KW-0597">Phosphoprotein</keyword>
<evidence type="ECO:0000259" key="9">
    <source>
        <dbReference type="PROSITE" id="PS50110"/>
    </source>
</evidence>
<comment type="catalytic activity">
    <reaction evidence="4 5">
        <text>[protein]-L-glutamate 5-O-methyl ester + H2O = L-glutamyl-[protein] + methanol + H(+)</text>
        <dbReference type="Rhea" id="RHEA:23236"/>
        <dbReference type="Rhea" id="RHEA-COMP:10208"/>
        <dbReference type="Rhea" id="RHEA-COMP:10311"/>
        <dbReference type="ChEBI" id="CHEBI:15377"/>
        <dbReference type="ChEBI" id="CHEBI:15378"/>
        <dbReference type="ChEBI" id="CHEBI:17790"/>
        <dbReference type="ChEBI" id="CHEBI:29973"/>
        <dbReference type="ChEBI" id="CHEBI:82795"/>
        <dbReference type="EC" id="3.1.1.61"/>
    </reaction>
</comment>
<evidence type="ECO:0000256" key="3">
    <source>
        <dbReference type="ARBA" id="ARBA00022801"/>
    </source>
</evidence>
<dbReference type="GO" id="GO:0000156">
    <property type="term" value="F:phosphorelay response regulator activity"/>
    <property type="evidence" value="ECO:0007669"/>
    <property type="project" value="InterPro"/>
</dbReference>
<gene>
    <name evidence="5" type="primary">cheB</name>
    <name evidence="11" type="ORF">O3V59_03235</name>
</gene>
<sequence>MNKIRVLVTDDSAFMRKVITDILHSDPDIEVVDRAKNGLECLEKVKQLHPDVVTLDIEMPVMNGLDALERLMTEHPVPVVMLSSLTREGAEATIRALELGAVDFVTKPSGPISLDIHKVAERLIERVKAAAQASGRLRKPPGRPGTTVAPLSAMLKRKTVWTQPEPAHPGTGAPDRAAPGTIQPGTADSGVTPPAAAAPRRTAAVSKLVVLGTSTGGPKALQTVLTALPADFPAPILIVQHMPAGFTKSLAQRLDSLCAIRVTEAEDGEWIQPGTAYIAPGGFHLEVVQASGGRLETRLHQEEPRGGHRPSVDVLFESASRLTNVDKWAIIMTGMGNDGAKGLGRMKETGRVTSIVEDESTCVVFGMPRAVIQAGLADNVVPLDRIAETLCKLLH</sequence>
<evidence type="ECO:0000313" key="11">
    <source>
        <dbReference type="EMBL" id="MDA5107362.1"/>
    </source>
</evidence>
<organism evidence="11 12">
    <name type="scientific">Brevibacillus thermoruber</name>
    <dbReference type="NCBI Taxonomy" id="33942"/>
    <lineage>
        <taxon>Bacteria</taxon>
        <taxon>Bacillati</taxon>
        <taxon>Bacillota</taxon>
        <taxon>Bacilli</taxon>
        <taxon>Bacillales</taxon>
        <taxon>Paenibacillaceae</taxon>
        <taxon>Brevibacillus</taxon>
    </lineage>
</organism>
<proteinExistence type="inferred from homology"/>
<dbReference type="PROSITE" id="PS50122">
    <property type="entry name" value="CHEB"/>
    <property type="match status" value="1"/>
</dbReference>
<reference evidence="11" key="1">
    <citation type="submission" date="2022-12" db="EMBL/GenBank/DDBJ databases">
        <title>Draft genome sequence of the thermophilic strain Brevibacillus thermoruber HT42, isolated from Los Humeros, Puebla, Mexico, with biotechnological potential.</title>
        <authorList>
            <person name="Lara Sanchez J."/>
            <person name="Solis Palacios R."/>
            <person name="Bustos Baena A.S."/>
            <person name="Ruz Baez A.E."/>
            <person name="Espinosa Luna G."/>
            <person name="Oliart Ros R.M."/>
        </authorList>
    </citation>
    <scope>NUCLEOTIDE SEQUENCE</scope>
    <source>
        <strain evidence="11">HT42</strain>
    </source>
</reference>
<dbReference type="EC" id="3.1.1.61" evidence="5"/>
<dbReference type="GO" id="GO:0008984">
    <property type="term" value="F:protein-glutamate methylesterase activity"/>
    <property type="evidence" value="ECO:0007669"/>
    <property type="project" value="UniProtKB-UniRule"/>
</dbReference>
<name>A0A9X3TMR5_9BACL</name>
<feature type="domain" description="Response regulatory" evidence="9">
    <location>
        <begin position="5"/>
        <end position="122"/>
    </location>
</feature>
<dbReference type="PANTHER" id="PTHR42872:SF6">
    <property type="entry name" value="PROTEIN-GLUTAMATE METHYLESTERASE_PROTEIN-GLUTAMINE GLUTAMINASE"/>
    <property type="match status" value="1"/>
</dbReference>
<dbReference type="GO" id="GO:0050568">
    <property type="term" value="F:protein-glutamine glutaminase activity"/>
    <property type="evidence" value="ECO:0007669"/>
    <property type="project" value="UniProtKB-UniRule"/>
</dbReference>
<dbReference type="SUPFAM" id="SSF52738">
    <property type="entry name" value="Methylesterase CheB, C-terminal domain"/>
    <property type="match status" value="1"/>
</dbReference>
<evidence type="ECO:0000256" key="4">
    <source>
        <dbReference type="ARBA" id="ARBA00048267"/>
    </source>
</evidence>
<comment type="catalytic activity">
    <reaction evidence="5">
        <text>L-glutaminyl-[protein] + H2O = L-glutamyl-[protein] + NH4(+)</text>
        <dbReference type="Rhea" id="RHEA:16441"/>
        <dbReference type="Rhea" id="RHEA-COMP:10207"/>
        <dbReference type="Rhea" id="RHEA-COMP:10208"/>
        <dbReference type="ChEBI" id="CHEBI:15377"/>
        <dbReference type="ChEBI" id="CHEBI:28938"/>
        <dbReference type="ChEBI" id="CHEBI:29973"/>
        <dbReference type="ChEBI" id="CHEBI:30011"/>
        <dbReference type="EC" id="3.5.1.44"/>
    </reaction>
</comment>
<dbReference type="NCBIfam" id="NF009206">
    <property type="entry name" value="PRK12555.1"/>
    <property type="match status" value="1"/>
</dbReference>
<feature type="active site" evidence="5 6">
    <location>
        <position position="338"/>
    </location>
</feature>
<evidence type="ECO:0000256" key="8">
    <source>
        <dbReference type="SAM" id="MobiDB-lite"/>
    </source>
</evidence>
<dbReference type="InterPro" id="IPR035909">
    <property type="entry name" value="CheB_C"/>
</dbReference>
<comment type="function">
    <text evidence="5">Involved in chemotaxis. Part of a chemotaxis signal transduction system that modulates chemotaxis in response to various stimuli. Catalyzes the demethylation of specific methylglutamate residues introduced into the chemoreceptors (methyl-accepting chemotaxis proteins or MCP) by CheR. Also mediates the irreversible deamidation of specific glutamine residues to glutamic acid.</text>
</comment>
<dbReference type="RefSeq" id="WP_271139482.1">
    <property type="nucleotide sequence ID" value="NZ_JAPYYP010000002.1"/>
</dbReference>
<dbReference type="PROSITE" id="PS50110">
    <property type="entry name" value="RESPONSE_REGULATORY"/>
    <property type="match status" value="1"/>
</dbReference>
<dbReference type="Gene3D" id="3.40.50.2300">
    <property type="match status" value="1"/>
</dbReference>
<dbReference type="GO" id="GO:0005737">
    <property type="term" value="C:cytoplasm"/>
    <property type="evidence" value="ECO:0007669"/>
    <property type="project" value="UniProtKB-SubCell"/>
</dbReference>
<feature type="domain" description="CheB-type methylesterase" evidence="10">
    <location>
        <begin position="202"/>
        <end position="395"/>
    </location>
</feature>
<dbReference type="SMART" id="SM00448">
    <property type="entry name" value="REC"/>
    <property type="match status" value="1"/>
</dbReference>
<dbReference type="Pfam" id="PF01339">
    <property type="entry name" value="CheB_methylest"/>
    <property type="match status" value="1"/>
</dbReference>
<keyword evidence="12" id="KW-1185">Reference proteome</keyword>
<dbReference type="InterPro" id="IPR011006">
    <property type="entry name" value="CheY-like_superfamily"/>
</dbReference>
<dbReference type="InterPro" id="IPR001789">
    <property type="entry name" value="Sig_transdc_resp-reg_receiver"/>
</dbReference>
<feature type="active site" evidence="5 6">
    <location>
        <position position="214"/>
    </location>
</feature>
<evidence type="ECO:0000256" key="1">
    <source>
        <dbReference type="ARBA" id="ARBA00022490"/>
    </source>
</evidence>
<dbReference type="CDD" id="cd17541">
    <property type="entry name" value="REC_CheB-like"/>
    <property type="match status" value="1"/>
</dbReference>
<keyword evidence="1 5" id="KW-0963">Cytoplasm</keyword>
<accession>A0A9X3TMR5</accession>
<dbReference type="EMBL" id="JAPYYP010000002">
    <property type="protein sequence ID" value="MDA5107362.1"/>
    <property type="molecule type" value="Genomic_DNA"/>
</dbReference>
<comment type="caution">
    <text evidence="11">The sequence shown here is derived from an EMBL/GenBank/DDBJ whole genome shotgun (WGS) entry which is preliminary data.</text>
</comment>
<comment type="domain">
    <text evidence="5">Contains a C-terminal catalytic domain, and an N-terminal region which modulates catalytic activity.</text>
</comment>
<feature type="region of interest" description="Disordered" evidence="8">
    <location>
        <begin position="163"/>
        <end position="198"/>
    </location>
</feature>
<dbReference type="Gene3D" id="3.40.50.180">
    <property type="entry name" value="Methylesterase CheB, C-terminal domain"/>
    <property type="match status" value="1"/>
</dbReference>
<dbReference type="Pfam" id="PF00072">
    <property type="entry name" value="Response_reg"/>
    <property type="match status" value="1"/>
</dbReference>
<evidence type="ECO:0000256" key="5">
    <source>
        <dbReference type="HAMAP-Rule" id="MF_00099"/>
    </source>
</evidence>
<dbReference type="AlphaFoldDB" id="A0A9X3TMR5"/>
<evidence type="ECO:0000259" key="10">
    <source>
        <dbReference type="PROSITE" id="PS50122"/>
    </source>
</evidence>
<comment type="similarity">
    <text evidence="5">Belongs to the CheB family.</text>
</comment>
<evidence type="ECO:0000256" key="2">
    <source>
        <dbReference type="ARBA" id="ARBA00022500"/>
    </source>
</evidence>
<comment type="subcellular location">
    <subcellularLocation>
        <location evidence="5">Cytoplasm</location>
    </subcellularLocation>
</comment>
<dbReference type="PIRSF" id="PIRSF000876">
    <property type="entry name" value="RR_chemtxs_CheB"/>
    <property type="match status" value="1"/>
</dbReference>
<evidence type="ECO:0000256" key="6">
    <source>
        <dbReference type="PROSITE-ProRule" id="PRU00050"/>
    </source>
</evidence>
<dbReference type="HAMAP" id="MF_00099">
    <property type="entry name" value="CheB_chemtxs"/>
    <property type="match status" value="1"/>
</dbReference>
<evidence type="ECO:0000256" key="7">
    <source>
        <dbReference type="PROSITE-ProRule" id="PRU00169"/>
    </source>
</evidence>
<dbReference type="GO" id="GO:0006935">
    <property type="term" value="P:chemotaxis"/>
    <property type="evidence" value="ECO:0007669"/>
    <property type="project" value="UniProtKB-UniRule"/>
</dbReference>